<dbReference type="AlphaFoldDB" id="A0AAP5ID07"/>
<name>A0AAP5ID07_9CYAN</name>
<gene>
    <name evidence="2" type="ORF">G7B40_031055</name>
</gene>
<proteinExistence type="predicted"/>
<feature type="transmembrane region" description="Helical" evidence="1">
    <location>
        <begin position="12"/>
        <end position="37"/>
    </location>
</feature>
<reference evidence="3" key="1">
    <citation type="journal article" date="2021" name="Science">
        <title>Hunting the eagle killer: A cyanobacterial neurotoxin causes vacuolar myelinopathy.</title>
        <authorList>
            <person name="Breinlinger S."/>
            <person name="Phillips T.J."/>
            <person name="Haram B.N."/>
            <person name="Mares J."/>
            <person name="Martinez Yerena J.A."/>
            <person name="Hrouzek P."/>
            <person name="Sobotka R."/>
            <person name="Henderson W.M."/>
            <person name="Schmieder P."/>
            <person name="Williams S.M."/>
            <person name="Lauderdale J.D."/>
            <person name="Wilde H.D."/>
            <person name="Gerrin W."/>
            <person name="Kust A."/>
            <person name="Washington J.W."/>
            <person name="Wagner C."/>
            <person name="Geier B."/>
            <person name="Liebeke M."/>
            <person name="Enke H."/>
            <person name="Niedermeyer T.H.J."/>
            <person name="Wilde S.B."/>
        </authorList>
    </citation>
    <scope>NUCLEOTIDE SEQUENCE [LARGE SCALE GENOMIC DNA]</scope>
    <source>
        <strain evidence="3">Thurmond2011</strain>
    </source>
</reference>
<dbReference type="Proteomes" id="UP000667802">
    <property type="component" value="Unassembled WGS sequence"/>
</dbReference>
<accession>A0AAP5ID07</accession>
<keyword evidence="1" id="KW-0812">Transmembrane</keyword>
<dbReference type="EMBL" id="JAALHA020000021">
    <property type="protein sequence ID" value="MDR9898964.1"/>
    <property type="molecule type" value="Genomic_DNA"/>
</dbReference>
<evidence type="ECO:0000256" key="1">
    <source>
        <dbReference type="SAM" id="Phobius"/>
    </source>
</evidence>
<keyword evidence="3" id="KW-1185">Reference proteome</keyword>
<protein>
    <submittedName>
        <fullName evidence="2">Uncharacterized protein</fullName>
    </submittedName>
</protein>
<comment type="caution">
    <text evidence="2">The sequence shown here is derived from an EMBL/GenBank/DDBJ whole genome shotgun (WGS) entry which is preliminary data.</text>
</comment>
<organism evidence="2 3">
    <name type="scientific">Aetokthonos hydrillicola Thurmond2011</name>
    <dbReference type="NCBI Taxonomy" id="2712845"/>
    <lineage>
        <taxon>Bacteria</taxon>
        <taxon>Bacillati</taxon>
        <taxon>Cyanobacteriota</taxon>
        <taxon>Cyanophyceae</taxon>
        <taxon>Nostocales</taxon>
        <taxon>Hapalosiphonaceae</taxon>
        <taxon>Aetokthonos</taxon>
    </lineage>
</organism>
<feature type="transmembrane region" description="Helical" evidence="1">
    <location>
        <begin position="58"/>
        <end position="78"/>
    </location>
</feature>
<evidence type="ECO:0000313" key="3">
    <source>
        <dbReference type="Proteomes" id="UP000667802"/>
    </source>
</evidence>
<dbReference type="RefSeq" id="WP_208346374.1">
    <property type="nucleotide sequence ID" value="NZ_CAWQFN010000144.1"/>
</dbReference>
<keyword evidence="1" id="KW-1133">Transmembrane helix</keyword>
<sequence>MNTKLRSLLTAIGVVCVFLMSIAFIGITVTLVANTIIFAGKKLESIQSDITHVQRESFCLLIGGSVAFCACAVFMDYFDKKSDRQPITQLSTASNIKSKSLYSHCQNCQNFHGQAYGGNTLVCAIHPYGWQDENCPDFTIS</sequence>
<keyword evidence="1" id="KW-0472">Membrane</keyword>
<evidence type="ECO:0000313" key="2">
    <source>
        <dbReference type="EMBL" id="MDR9898964.1"/>
    </source>
</evidence>